<protein>
    <recommendedName>
        <fullName evidence="3">SbsA Ig-like domain-containing protein</fullName>
    </recommendedName>
</protein>
<feature type="region of interest" description="Disordered" evidence="2">
    <location>
        <begin position="1"/>
        <end position="32"/>
    </location>
</feature>
<dbReference type="Proteomes" id="UP000317366">
    <property type="component" value="Unassembled WGS sequence"/>
</dbReference>
<evidence type="ECO:0000256" key="1">
    <source>
        <dbReference type="ARBA" id="ARBA00022729"/>
    </source>
</evidence>
<reference evidence="4 5" key="1">
    <citation type="journal article" date="2019" name="Nat. Microbiol.">
        <title>Mediterranean grassland soil C-N compound turnover is dependent on rainfall and depth, and is mediated by genomically divergent microorganisms.</title>
        <authorList>
            <person name="Diamond S."/>
            <person name="Andeer P.F."/>
            <person name="Li Z."/>
            <person name="Crits-Christoph A."/>
            <person name="Burstein D."/>
            <person name="Anantharaman K."/>
            <person name="Lane K.R."/>
            <person name="Thomas B.C."/>
            <person name="Pan C."/>
            <person name="Northen T.R."/>
            <person name="Banfield J.F."/>
        </authorList>
    </citation>
    <scope>NUCLEOTIDE SEQUENCE [LARGE SCALE GENOMIC DNA]</scope>
    <source>
        <strain evidence="4">WS_7</strain>
    </source>
</reference>
<dbReference type="AlphaFoldDB" id="A0A538TDJ5"/>
<comment type="caution">
    <text evidence="4">The sequence shown here is derived from an EMBL/GenBank/DDBJ whole genome shotgun (WGS) entry which is preliminary data.</text>
</comment>
<name>A0A538TDJ5_UNCEI</name>
<evidence type="ECO:0000313" key="5">
    <source>
        <dbReference type="Proteomes" id="UP000317366"/>
    </source>
</evidence>
<dbReference type="InterPro" id="IPR032812">
    <property type="entry name" value="SbsA_Ig"/>
</dbReference>
<keyword evidence="1" id="KW-0732">Signal</keyword>
<accession>A0A538TDJ5</accession>
<evidence type="ECO:0000259" key="3">
    <source>
        <dbReference type="Pfam" id="PF13205"/>
    </source>
</evidence>
<dbReference type="Pfam" id="PF13205">
    <property type="entry name" value="Big_5"/>
    <property type="match status" value="1"/>
</dbReference>
<feature type="compositionally biased region" description="Basic and acidic residues" evidence="2">
    <location>
        <begin position="16"/>
        <end position="32"/>
    </location>
</feature>
<gene>
    <name evidence="4" type="ORF">E6K77_09640</name>
</gene>
<proteinExistence type="predicted"/>
<feature type="region of interest" description="Disordered" evidence="2">
    <location>
        <begin position="62"/>
        <end position="85"/>
    </location>
</feature>
<sequence>MEAKEIEAKAPGGPTAHREARGGIRHAARAEPTRAVTRRAAFAVALAAAALSGGCAKPDFPSGGPIDTVPPRVLLTTPADSTTRVSPQAEIQVLFSESMDRCRRTRPIRHS</sequence>
<evidence type="ECO:0000256" key="2">
    <source>
        <dbReference type="SAM" id="MobiDB-lite"/>
    </source>
</evidence>
<evidence type="ECO:0000313" key="4">
    <source>
        <dbReference type="EMBL" id="TMQ61688.1"/>
    </source>
</evidence>
<organism evidence="4 5">
    <name type="scientific">Eiseniibacteriota bacterium</name>
    <dbReference type="NCBI Taxonomy" id="2212470"/>
    <lineage>
        <taxon>Bacteria</taxon>
        <taxon>Candidatus Eiseniibacteriota</taxon>
    </lineage>
</organism>
<dbReference type="EMBL" id="VBOX01000092">
    <property type="protein sequence ID" value="TMQ61688.1"/>
    <property type="molecule type" value="Genomic_DNA"/>
</dbReference>
<feature type="domain" description="SbsA Ig-like" evidence="3">
    <location>
        <begin position="67"/>
        <end position="101"/>
    </location>
</feature>